<accession>A0A9D1UTL0</accession>
<sequence length="144" mass="15925">MMFPHAANEPILSLTDEQSWQLLENTQHGRLVVVVNGAADIFPVNYATQEGTLVFRTAPGSKLAQVAVNESVVFETDGILSDEAWSVVVRGTAERLETSTDVAKADELDLRPWVPTLKDTFVRIVPNEISGRHFAFGPHPEREI</sequence>
<proteinExistence type="predicted"/>
<gene>
    <name evidence="1" type="ORF">H9871_08675</name>
</gene>
<dbReference type="InterPro" id="IPR012349">
    <property type="entry name" value="Split_barrel_FMN-bd"/>
</dbReference>
<dbReference type="AlphaFoldDB" id="A0A9D1UTL0"/>
<comment type="caution">
    <text evidence="1">The sequence shown here is derived from an EMBL/GenBank/DDBJ whole genome shotgun (WGS) entry which is preliminary data.</text>
</comment>
<dbReference type="Pfam" id="PF12900">
    <property type="entry name" value="Pyridox_ox_2"/>
    <property type="match status" value="1"/>
</dbReference>
<name>A0A9D1UTL0_9MICC</name>
<organism evidence="1 2">
    <name type="scientific">Candidatus Nesterenkonia stercoripullorum</name>
    <dbReference type="NCBI Taxonomy" id="2838701"/>
    <lineage>
        <taxon>Bacteria</taxon>
        <taxon>Bacillati</taxon>
        <taxon>Actinomycetota</taxon>
        <taxon>Actinomycetes</taxon>
        <taxon>Micrococcales</taxon>
        <taxon>Micrococcaceae</taxon>
        <taxon>Nesterenkonia</taxon>
    </lineage>
</organism>
<protein>
    <submittedName>
        <fullName evidence="1">Pyridoxamine 5'-phosphate oxidase family protein</fullName>
    </submittedName>
</protein>
<dbReference type="EMBL" id="DXGD01000320">
    <property type="protein sequence ID" value="HIX00202.1"/>
    <property type="molecule type" value="Genomic_DNA"/>
</dbReference>
<evidence type="ECO:0000313" key="2">
    <source>
        <dbReference type="Proteomes" id="UP000824151"/>
    </source>
</evidence>
<dbReference type="Proteomes" id="UP000824151">
    <property type="component" value="Unassembled WGS sequence"/>
</dbReference>
<dbReference type="SUPFAM" id="SSF50475">
    <property type="entry name" value="FMN-binding split barrel"/>
    <property type="match status" value="1"/>
</dbReference>
<reference evidence="1" key="2">
    <citation type="submission" date="2021-04" db="EMBL/GenBank/DDBJ databases">
        <authorList>
            <person name="Gilroy R."/>
        </authorList>
    </citation>
    <scope>NUCLEOTIDE SEQUENCE</scope>
    <source>
        <strain evidence="1">ChiHejej3B27-3195</strain>
    </source>
</reference>
<evidence type="ECO:0000313" key="1">
    <source>
        <dbReference type="EMBL" id="HIX00202.1"/>
    </source>
</evidence>
<reference evidence="1" key="1">
    <citation type="journal article" date="2021" name="PeerJ">
        <title>Extensive microbial diversity within the chicken gut microbiome revealed by metagenomics and culture.</title>
        <authorList>
            <person name="Gilroy R."/>
            <person name="Ravi A."/>
            <person name="Getino M."/>
            <person name="Pursley I."/>
            <person name="Horton D.L."/>
            <person name="Alikhan N.F."/>
            <person name="Baker D."/>
            <person name="Gharbi K."/>
            <person name="Hall N."/>
            <person name="Watson M."/>
            <person name="Adriaenssens E.M."/>
            <person name="Foster-Nyarko E."/>
            <person name="Jarju S."/>
            <person name="Secka A."/>
            <person name="Antonio M."/>
            <person name="Oren A."/>
            <person name="Chaudhuri R.R."/>
            <person name="La Ragione R."/>
            <person name="Hildebrand F."/>
            <person name="Pallen M.J."/>
        </authorList>
    </citation>
    <scope>NUCLEOTIDE SEQUENCE</scope>
    <source>
        <strain evidence="1">ChiHejej3B27-3195</strain>
    </source>
</reference>
<dbReference type="Gene3D" id="2.30.110.10">
    <property type="entry name" value="Electron Transport, Fmn-binding Protein, Chain A"/>
    <property type="match status" value="1"/>
</dbReference>
<dbReference type="InterPro" id="IPR024747">
    <property type="entry name" value="Pyridox_Oxase-rel"/>
</dbReference>